<evidence type="ECO:0000256" key="4">
    <source>
        <dbReference type="ARBA" id="ARBA00022989"/>
    </source>
</evidence>
<comment type="caution">
    <text evidence="7">The sequence shown here is derived from an EMBL/GenBank/DDBJ whole genome shotgun (WGS) entry which is preliminary data.</text>
</comment>
<name>A0AAW2FLN0_9HYME</name>
<reference evidence="7 8" key="1">
    <citation type="submission" date="2023-03" db="EMBL/GenBank/DDBJ databases">
        <title>High recombination rates correlate with genetic variation in Cardiocondyla obscurior ants.</title>
        <authorList>
            <person name="Errbii M."/>
        </authorList>
    </citation>
    <scope>NUCLEOTIDE SEQUENCE [LARGE SCALE GENOMIC DNA]</scope>
    <source>
        <strain evidence="7">Alpha-2009</strain>
        <tissue evidence="7">Whole body</tissue>
    </source>
</reference>
<keyword evidence="5 6" id="KW-0472">Membrane</keyword>
<gene>
    <name evidence="7" type="ORF">PUN28_010568</name>
</gene>
<keyword evidence="8" id="KW-1185">Reference proteome</keyword>
<evidence type="ECO:0000256" key="2">
    <source>
        <dbReference type="ARBA" id="ARBA00022475"/>
    </source>
</evidence>
<dbReference type="EMBL" id="JADYXP020000010">
    <property type="protein sequence ID" value="KAL0115072.1"/>
    <property type="molecule type" value="Genomic_DNA"/>
</dbReference>
<evidence type="ECO:0000313" key="7">
    <source>
        <dbReference type="EMBL" id="KAL0115072.1"/>
    </source>
</evidence>
<dbReference type="Pfam" id="PF08395">
    <property type="entry name" value="7tm_7"/>
    <property type="match status" value="1"/>
</dbReference>
<evidence type="ECO:0000256" key="6">
    <source>
        <dbReference type="SAM" id="Phobius"/>
    </source>
</evidence>
<evidence type="ECO:0000256" key="5">
    <source>
        <dbReference type="ARBA" id="ARBA00023136"/>
    </source>
</evidence>
<comment type="subcellular location">
    <subcellularLocation>
        <location evidence="1">Cell membrane</location>
        <topology evidence="1">Multi-pass membrane protein</topology>
    </subcellularLocation>
</comment>
<dbReference type="GO" id="GO:0005886">
    <property type="term" value="C:plasma membrane"/>
    <property type="evidence" value="ECO:0007669"/>
    <property type="project" value="UniProtKB-SubCell"/>
</dbReference>
<sequence>MAIILHDAFLEYKSLRAEVVHFSLQLVHENLTFTALGLYEIDIPLMCSVVGAIITYFIMVIQLDTKFPSVIQNVTVINSTITTTEESCQYYNFTSAIT</sequence>
<keyword evidence="3 6" id="KW-0812">Transmembrane</keyword>
<dbReference type="AlphaFoldDB" id="A0AAW2FLN0"/>
<dbReference type="Proteomes" id="UP001430953">
    <property type="component" value="Unassembled WGS sequence"/>
</dbReference>
<protein>
    <submittedName>
        <fullName evidence="7">Uncharacterized protein</fullName>
    </submittedName>
</protein>
<keyword evidence="2" id="KW-1003">Cell membrane</keyword>
<organism evidence="7 8">
    <name type="scientific">Cardiocondyla obscurior</name>
    <dbReference type="NCBI Taxonomy" id="286306"/>
    <lineage>
        <taxon>Eukaryota</taxon>
        <taxon>Metazoa</taxon>
        <taxon>Ecdysozoa</taxon>
        <taxon>Arthropoda</taxon>
        <taxon>Hexapoda</taxon>
        <taxon>Insecta</taxon>
        <taxon>Pterygota</taxon>
        <taxon>Neoptera</taxon>
        <taxon>Endopterygota</taxon>
        <taxon>Hymenoptera</taxon>
        <taxon>Apocrita</taxon>
        <taxon>Aculeata</taxon>
        <taxon>Formicoidea</taxon>
        <taxon>Formicidae</taxon>
        <taxon>Myrmicinae</taxon>
        <taxon>Cardiocondyla</taxon>
    </lineage>
</organism>
<keyword evidence="4 6" id="KW-1133">Transmembrane helix</keyword>
<feature type="transmembrane region" description="Helical" evidence="6">
    <location>
        <begin position="43"/>
        <end position="63"/>
    </location>
</feature>
<evidence type="ECO:0000256" key="3">
    <source>
        <dbReference type="ARBA" id="ARBA00022692"/>
    </source>
</evidence>
<evidence type="ECO:0000313" key="8">
    <source>
        <dbReference type="Proteomes" id="UP001430953"/>
    </source>
</evidence>
<proteinExistence type="predicted"/>
<dbReference type="InterPro" id="IPR013604">
    <property type="entry name" value="7TM_chemorcpt"/>
</dbReference>
<dbReference type="GO" id="GO:0050909">
    <property type="term" value="P:sensory perception of taste"/>
    <property type="evidence" value="ECO:0007669"/>
    <property type="project" value="InterPro"/>
</dbReference>
<evidence type="ECO:0000256" key="1">
    <source>
        <dbReference type="ARBA" id="ARBA00004651"/>
    </source>
</evidence>
<accession>A0AAW2FLN0</accession>